<keyword evidence="2" id="KW-1185">Reference proteome</keyword>
<gene>
    <name evidence="1" type="ORF">ACFPUZ_04755</name>
</gene>
<protein>
    <submittedName>
        <fullName evidence="1">Uncharacterized protein</fullName>
    </submittedName>
</protein>
<organism evidence="1 2">
    <name type="scientific">Corynebacterium nasicanis</name>
    <dbReference type="NCBI Taxonomy" id="1448267"/>
    <lineage>
        <taxon>Bacteria</taxon>
        <taxon>Bacillati</taxon>
        <taxon>Actinomycetota</taxon>
        <taxon>Actinomycetes</taxon>
        <taxon>Mycobacteriales</taxon>
        <taxon>Corynebacteriaceae</taxon>
        <taxon>Corynebacterium</taxon>
    </lineage>
</organism>
<accession>A0ABW1QB92</accession>
<dbReference type="EMBL" id="JBHSQE010000003">
    <property type="protein sequence ID" value="MFC6146112.1"/>
    <property type="molecule type" value="Genomic_DNA"/>
</dbReference>
<evidence type="ECO:0000313" key="2">
    <source>
        <dbReference type="Proteomes" id="UP001596244"/>
    </source>
</evidence>
<dbReference type="Proteomes" id="UP001596244">
    <property type="component" value="Unassembled WGS sequence"/>
</dbReference>
<sequence length="68" mass="7647">MADLLVTTWFVADPSLIDAAAELYAARVAALPATHEEAVRQQLFFCDPTERDPFPGFQTHVELRRCRA</sequence>
<comment type="caution">
    <text evidence="1">The sequence shown here is derived from an EMBL/GenBank/DDBJ whole genome shotgun (WGS) entry which is preliminary data.</text>
</comment>
<proteinExistence type="predicted"/>
<name>A0ABW1QB92_9CORY</name>
<reference evidence="2" key="1">
    <citation type="journal article" date="2019" name="Int. J. Syst. Evol. Microbiol.">
        <title>The Global Catalogue of Microorganisms (GCM) 10K type strain sequencing project: providing services to taxonomists for standard genome sequencing and annotation.</title>
        <authorList>
            <consortium name="The Broad Institute Genomics Platform"/>
            <consortium name="The Broad Institute Genome Sequencing Center for Infectious Disease"/>
            <person name="Wu L."/>
            <person name="Ma J."/>
        </authorList>
    </citation>
    <scope>NUCLEOTIDE SEQUENCE [LARGE SCALE GENOMIC DNA]</scope>
    <source>
        <strain evidence="2">CCUG 51943</strain>
    </source>
</reference>
<evidence type="ECO:0000313" key="1">
    <source>
        <dbReference type="EMBL" id="MFC6146112.1"/>
    </source>
</evidence>
<dbReference type="RefSeq" id="WP_377000408.1">
    <property type="nucleotide sequence ID" value="NZ_JBHSQE010000003.1"/>
</dbReference>